<feature type="compositionally biased region" description="Basic and acidic residues" evidence="1">
    <location>
        <begin position="35"/>
        <end position="44"/>
    </location>
</feature>
<keyword evidence="3" id="KW-1185">Reference proteome</keyword>
<gene>
    <name evidence="2" type="ORF">DERF_001076</name>
</gene>
<evidence type="ECO:0000313" key="2">
    <source>
        <dbReference type="EMBL" id="KAH9527027.1"/>
    </source>
</evidence>
<dbReference type="AlphaFoldDB" id="A0A922IA44"/>
<organism evidence="2 3">
    <name type="scientific">Dermatophagoides farinae</name>
    <name type="common">American house dust mite</name>
    <dbReference type="NCBI Taxonomy" id="6954"/>
    <lineage>
        <taxon>Eukaryota</taxon>
        <taxon>Metazoa</taxon>
        <taxon>Ecdysozoa</taxon>
        <taxon>Arthropoda</taxon>
        <taxon>Chelicerata</taxon>
        <taxon>Arachnida</taxon>
        <taxon>Acari</taxon>
        <taxon>Acariformes</taxon>
        <taxon>Sarcoptiformes</taxon>
        <taxon>Astigmata</taxon>
        <taxon>Psoroptidia</taxon>
        <taxon>Analgoidea</taxon>
        <taxon>Pyroglyphidae</taxon>
        <taxon>Dermatophagoidinae</taxon>
        <taxon>Dermatophagoides</taxon>
    </lineage>
</organism>
<accession>A0A922IA44</accession>
<dbReference type="Proteomes" id="UP000790347">
    <property type="component" value="Unassembled WGS sequence"/>
</dbReference>
<name>A0A922IA44_DERFA</name>
<reference evidence="2" key="1">
    <citation type="submission" date="2013-05" db="EMBL/GenBank/DDBJ databases">
        <authorList>
            <person name="Yim A.K.Y."/>
            <person name="Chan T.F."/>
            <person name="Ji K.M."/>
            <person name="Liu X.Y."/>
            <person name="Zhou J.W."/>
            <person name="Li R.Q."/>
            <person name="Yang K.Y."/>
            <person name="Li J."/>
            <person name="Li M."/>
            <person name="Law P.T.W."/>
            <person name="Wu Y.L."/>
            <person name="Cai Z.L."/>
            <person name="Qin H."/>
            <person name="Bao Y."/>
            <person name="Leung R.K.K."/>
            <person name="Ng P.K.S."/>
            <person name="Zou J."/>
            <person name="Zhong X.J."/>
            <person name="Ran P.X."/>
            <person name="Zhong N.S."/>
            <person name="Liu Z.G."/>
            <person name="Tsui S.K.W."/>
        </authorList>
    </citation>
    <scope>NUCLEOTIDE SEQUENCE</scope>
    <source>
        <strain evidence="2">Derf</strain>
        <tissue evidence="2">Whole organism</tissue>
    </source>
</reference>
<dbReference type="EMBL" id="ASGP02000001">
    <property type="protein sequence ID" value="KAH9527027.1"/>
    <property type="molecule type" value="Genomic_DNA"/>
</dbReference>
<feature type="region of interest" description="Disordered" evidence="1">
    <location>
        <begin position="33"/>
        <end position="56"/>
    </location>
</feature>
<feature type="compositionally biased region" description="Polar residues" evidence="1">
    <location>
        <begin position="45"/>
        <end position="56"/>
    </location>
</feature>
<evidence type="ECO:0000313" key="3">
    <source>
        <dbReference type="Proteomes" id="UP000790347"/>
    </source>
</evidence>
<sequence length="79" mass="9038">MAKQQQQSSNRDLILCENKFFVDKSKPENLFNFKSAEKRGDDKQSTGNDSSFKTEKLTSNVLPRIKDFMDALKSNKSFG</sequence>
<protein>
    <submittedName>
        <fullName evidence="2">Uncharacterized protein</fullName>
    </submittedName>
</protein>
<reference evidence="2" key="2">
    <citation type="journal article" date="2022" name="Res Sq">
        <title>Comparative Genomics Reveals Insights into the Divergent Evolution of Astigmatic Mites and Household Pest Adaptations.</title>
        <authorList>
            <person name="Xiong Q."/>
            <person name="Wan A.T.-Y."/>
            <person name="Liu X.-Y."/>
            <person name="Fung C.S.-H."/>
            <person name="Xiao X."/>
            <person name="Malainual N."/>
            <person name="Hou J."/>
            <person name="Wang L."/>
            <person name="Wang M."/>
            <person name="Yang K."/>
            <person name="Cui Y."/>
            <person name="Leung E."/>
            <person name="Nong W."/>
            <person name="Shin S.-K."/>
            <person name="Au S."/>
            <person name="Jeong K.Y."/>
            <person name="Chew F.T."/>
            <person name="Hui J."/>
            <person name="Leung T.F."/>
            <person name="Tungtrongchitr A."/>
            <person name="Zhong N."/>
            <person name="Liu Z."/>
            <person name="Tsui S."/>
        </authorList>
    </citation>
    <scope>NUCLEOTIDE SEQUENCE</scope>
    <source>
        <strain evidence="2">Derf</strain>
        <tissue evidence="2">Whole organism</tissue>
    </source>
</reference>
<evidence type="ECO:0000256" key="1">
    <source>
        <dbReference type="SAM" id="MobiDB-lite"/>
    </source>
</evidence>
<proteinExistence type="predicted"/>
<comment type="caution">
    <text evidence="2">The sequence shown here is derived from an EMBL/GenBank/DDBJ whole genome shotgun (WGS) entry which is preliminary data.</text>
</comment>